<proteinExistence type="predicted"/>
<evidence type="ECO:0000256" key="6">
    <source>
        <dbReference type="PROSITE-ProRule" id="PRU01263"/>
    </source>
</evidence>
<keyword evidence="10" id="KW-1185">Reference proteome</keyword>
<accession>A0ABQ9JW87</accession>
<evidence type="ECO:0000259" key="7">
    <source>
        <dbReference type="PROSITE" id="PS50950"/>
    </source>
</evidence>
<feature type="binding site" evidence="6">
    <location>
        <position position="194"/>
    </location>
    <ligand>
        <name>Zn(2+)</name>
        <dbReference type="ChEBI" id="CHEBI:29105"/>
    </ligand>
</feature>
<protein>
    <recommendedName>
        <fullName evidence="11">ZAD domain-containing protein</fullName>
    </recommendedName>
</protein>
<evidence type="ECO:0000259" key="8">
    <source>
        <dbReference type="PROSITE" id="PS51915"/>
    </source>
</evidence>
<dbReference type="EMBL" id="JAPWTJ010000139">
    <property type="protein sequence ID" value="KAJ8982199.1"/>
    <property type="molecule type" value="Genomic_DNA"/>
</dbReference>
<keyword evidence="2 5" id="KW-0863">Zinc-finger</keyword>
<evidence type="ECO:0000313" key="9">
    <source>
        <dbReference type="EMBL" id="KAJ8982199.1"/>
    </source>
</evidence>
<keyword evidence="4 5" id="KW-0238">DNA-binding</keyword>
<sequence>MWSPMEKCWVPNCLNSRDQGYSKNFFPLPKSERYKEIWLALAGKKSSGLEELIYYCQDHFDPLSLQTYSEKFIILDANATPFFNMPQRVCRTCMSVIVDGDIFCVLSANVPCTIPSEIKSELFTCRPEPLLQVLNFCIPELKLSLDPLPLTCYKCYYNIWLFYTFKVTCNSVEKNYLGHSGPSPYGKLMICRACPVTAGTSFFDLKEDSLLAKLLRKMFIQVQPTELVPLKVCLKCWNTLYQLEKFYMHCLEVETRMKRDTFHLQYDMSGPIPTPSSSTATQTFKSPPNAVKVHRRSLHPYRPHEPSTSTSISVNTPSTSMMRFDGRNQNKHGFGDNTGEALPNTMILPTTQLNVPLNSSKVEKSTDNKSLNTAQNVDSVKIKKETEVISISDDDAELRCTEFIDPWVKRTLNDTEKIALAELMLKYGLPFKTSTSPKIHFKAWVQIVREFIQLGHERP</sequence>
<evidence type="ECO:0000256" key="2">
    <source>
        <dbReference type="ARBA" id="ARBA00022771"/>
    </source>
</evidence>
<name>A0ABQ9JW87_9CUCU</name>
<dbReference type="SUPFAM" id="SSF57716">
    <property type="entry name" value="Glucocorticoid receptor-like (DNA-binding domain)"/>
    <property type="match status" value="2"/>
</dbReference>
<evidence type="ECO:0000313" key="10">
    <source>
        <dbReference type="Proteomes" id="UP001162164"/>
    </source>
</evidence>
<dbReference type="PROSITE" id="PS50950">
    <property type="entry name" value="ZF_THAP"/>
    <property type="match status" value="1"/>
</dbReference>
<dbReference type="Pfam" id="PF07776">
    <property type="entry name" value="zf-AD"/>
    <property type="match status" value="1"/>
</dbReference>
<comment type="caution">
    <text evidence="9">The sequence shown here is derived from an EMBL/GenBank/DDBJ whole genome shotgun (WGS) entry which is preliminary data.</text>
</comment>
<evidence type="ECO:0008006" key="11">
    <source>
        <dbReference type="Google" id="ProtNLM"/>
    </source>
</evidence>
<organism evidence="9 10">
    <name type="scientific">Molorchus minor</name>
    <dbReference type="NCBI Taxonomy" id="1323400"/>
    <lineage>
        <taxon>Eukaryota</taxon>
        <taxon>Metazoa</taxon>
        <taxon>Ecdysozoa</taxon>
        <taxon>Arthropoda</taxon>
        <taxon>Hexapoda</taxon>
        <taxon>Insecta</taxon>
        <taxon>Pterygota</taxon>
        <taxon>Neoptera</taxon>
        <taxon>Endopterygota</taxon>
        <taxon>Coleoptera</taxon>
        <taxon>Polyphaga</taxon>
        <taxon>Cucujiformia</taxon>
        <taxon>Chrysomeloidea</taxon>
        <taxon>Cerambycidae</taxon>
        <taxon>Lamiinae</taxon>
        <taxon>Monochamini</taxon>
        <taxon>Molorchus</taxon>
    </lineage>
</organism>
<gene>
    <name evidence="9" type="ORF">NQ317_013501</name>
</gene>
<reference evidence="9" key="1">
    <citation type="journal article" date="2023" name="Insect Mol. Biol.">
        <title>Genome sequencing provides insights into the evolution of gene families encoding plant cell wall-degrading enzymes in longhorned beetles.</title>
        <authorList>
            <person name="Shin N.R."/>
            <person name="Okamura Y."/>
            <person name="Kirsch R."/>
            <person name="Pauchet Y."/>
        </authorList>
    </citation>
    <scope>NUCLEOTIDE SEQUENCE</scope>
    <source>
        <strain evidence="9">MMC_N1</strain>
    </source>
</reference>
<evidence type="ECO:0000256" key="5">
    <source>
        <dbReference type="PROSITE-ProRule" id="PRU00309"/>
    </source>
</evidence>
<evidence type="ECO:0000256" key="3">
    <source>
        <dbReference type="ARBA" id="ARBA00022833"/>
    </source>
</evidence>
<evidence type="ECO:0000256" key="4">
    <source>
        <dbReference type="ARBA" id="ARBA00023125"/>
    </source>
</evidence>
<keyword evidence="3 6" id="KW-0862">Zinc</keyword>
<dbReference type="PROSITE" id="PS51915">
    <property type="entry name" value="ZAD"/>
    <property type="match status" value="1"/>
</dbReference>
<dbReference type="InterPro" id="IPR006612">
    <property type="entry name" value="THAP_Znf"/>
</dbReference>
<feature type="binding site" evidence="6">
    <location>
        <position position="233"/>
    </location>
    <ligand>
        <name>Zn(2+)</name>
        <dbReference type="ChEBI" id="CHEBI:29105"/>
    </ligand>
</feature>
<dbReference type="Proteomes" id="UP001162164">
    <property type="component" value="Unassembled WGS sequence"/>
</dbReference>
<feature type="binding site" evidence="6">
    <location>
        <position position="191"/>
    </location>
    <ligand>
        <name>Zn(2+)</name>
        <dbReference type="ChEBI" id="CHEBI:29105"/>
    </ligand>
</feature>
<dbReference type="SMART" id="SM00868">
    <property type="entry name" value="zf-AD"/>
    <property type="match status" value="2"/>
</dbReference>
<evidence type="ECO:0000256" key="1">
    <source>
        <dbReference type="ARBA" id="ARBA00022723"/>
    </source>
</evidence>
<feature type="domain" description="ZAD" evidence="8">
    <location>
        <begin position="189"/>
        <end position="260"/>
    </location>
</feature>
<dbReference type="Pfam" id="PF05485">
    <property type="entry name" value="THAP"/>
    <property type="match status" value="1"/>
</dbReference>
<feature type="binding site" evidence="6">
    <location>
        <position position="236"/>
    </location>
    <ligand>
        <name>Zn(2+)</name>
        <dbReference type="ChEBI" id="CHEBI:29105"/>
    </ligand>
</feature>
<feature type="domain" description="THAP-type" evidence="7">
    <location>
        <begin position="5"/>
        <end position="84"/>
    </location>
</feature>
<dbReference type="InterPro" id="IPR012934">
    <property type="entry name" value="Znf_AD"/>
</dbReference>
<keyword evidence="1 6" id="KW-0479">Metal-binding</keyword>